<dbReference type="EMBL" id="JBHUEQ010000032">
    <property type="protein sequence ID" value="MFD1747195.1"/>
    <property type="molecule type" value="Genomic_DNA"/>
</dbReference>
<dbReference type="SUPFAM" id="SSF55729">
    <property type="entry name" value="Acyl-CoA N-acyltransferases (Nat)"/>
    <property type="match status" value="1"/>
</dbReference>
<organism evidence="5 6">
    <name type="scientific">Rhizobium helianthi</name>
    <dbReference type="NCBI Taxonomy" id="1132695"/>
    <lineage>
        <taxon>Bacteria</taxon>
        <taxon>Pseudomonadati</taxon>
        <taxon>Pseudomonadota</taxon>
        <taxon>Alphaproteobacteria</taxon>
        <taxon>Hyphomicrobiales</taxon>
        <taxon>Rhizobiaceae</taxon>
        <taxon>Rhizobium/Agrobacterium group</taxon>
        <taxon>Rhizobium</taxon>
    </lineage>
</organism>
<gene>
    <name evidence="5" type="ORF">ACFSE1_17125</name>
</gene>
<evidence type="ECO:0000256" key="2">
    <source>
        <dbReference type="ARBA" id="ARBA00023315"/>
    </source>
</evidence>
<dbReference type="InterPro" id="IPR016181">
    <property type="entry name" value="Acyl_CoA_acyltransferase"/>
</dbReference>
<evidence type="ECO:0000313" key="6">
    <source>
        <dbReference type="Proteomes" id="UP001597322"/>
    </source>
</evidence>
<dbReference type="PANTHER" id="PTHR43792:SF8">
    <property type="entry name" value="[RIBOSOMAL PROTEIN US5]-ALANINE N-ACETYLTRANSFERASE"/>
    <property type="match status" value="1"/>
</dbReference>
<dbReference type="PROSITE" id="PS51186">
    <property type="entry name" value="GNAT"/>
    <property type="match status" value="1"/>
</dbReference>
<sequence length="190" mass="21342">MNAAVLERPKVQRPELGPCPIIETRRLVLRPHQPGDADAMAQSLNDWQVTRMLARVPAPYSRSDALDWLKMTRSSSDWHFAITEGDGVHIGCVSIELLHGRWHLGYWLNRFYWGQGVMTEAVGAVLEAFFRRLPEAELFSGAFADNAGSLRIQNRMGFTILGCSDRYSVARNAMALHLETSLIAGDLHRP</sequence>
<evidence type="ECO:0000259" key="4">
    <source>
        <dbReference type="PROSITE" id="PS51186"/>
    </source>
</evidence>
<evidence type="ECO:0000313" key="5">
    <source>
        <dbReference type="EMBL" id="MFD1747195.1"/>
    </source>
</evidence>
<keyword evidence="6" id="KW-1185">Reference proteome</keyword>
<dbReference type="InterPro" id="IPR051531">
    <property type="entry name" value="N-acetyltransferase"/>
</dbReference>
<accession>A0ABW4M9N7</accession>
<keyword evidence="1 5" id="KW-0808">Transferase</keyword>
<comment type="similarity">
    <text evidence="3">Belongs to the acetyltransferase family. RimJ subfamily.</text>
</comment>
<dbReference type="Gene3D" id="3.40.630.30">
    <property type="match status" value="1"/>
</dbReference>
<protein>
    <submittedName>
        <fullName evidence="5">GNAT family N-acetyltransferase</fullName>
        <ecNumber evidence="5">2.3.-.-</ecNumber>
    </submittedName>
</protein>
<dbReference type="EC" id="2.3.-.-" evidence="5"/>
<feature type="domain" description="N-acetyltransferase" evidence="4">
    <location>
        <begin position="27"/>
        <end position="179"/>
    </location>
</feature>
<dbReference type="PANTHER" id="PTHR43792">
    <property type="entry name" value="GNAT FAMILY, PUTATIVE (AFU_ORTHOLOGUE AFUA_3G00765)-RELATED-RELATED"/>
    <property type="match status" value="1"/>
</dbReference>
<reference evidence="6" key="1">
    <citation type="journal article" date="2019" name="Int. J. Syst. Evol. Microbiol.">
        <title>The Global Catalogue of Microorganisms (GCM) 10K type strain sequencing project: providing services to taxonomists for standard genome sequencing and annotation.</title>
        <authorList>
            <consortium name="The Broad Institute Genomics Platform"/>
            <consortium name="The Broad Institute Genome Sequencing Center for Infectious Disease"/>
            <person name="Wu L."/>
            <person name="Ma J."/>
        </authorList>
    </citation>
    <scope>NUCLEOTIDE SEQUENCE [LARGE SCALE GENOMIC DNA]</scope>
    <source>
        <strain evidence="6">CG52</strain>
    </source>
</reference>
<dbReference type="Proteomes" id="UP001597322">
    <property type="component" value="Unassembled WGS sequence"/>
</dbReference>
<comment type="caution">
    <text evidence="5">The sequence shown here is derived from an EMBL/GenBank/DDBJ whole genome shotgun (WGS) entry which is preliminary data.</text>
</comment>
<dbReference type="GO" id="GO:0016746">
    <property type="term" value="F:acyltransferase activity"/>
    <property type="evidence" value="ECO:0007669"/>
    <property type="project" value="UniProtKB-KW"/>
</dbReference>
<proteinExistence type="inferred from homology"/>
<evidence type="ECO:0000256" key="1">
    <source>
        <dbReference type="ARBA" id="ARBA00022679"/>
    </source>
</evidence>
<dbReference type="InterPro" id="IPR000182">
    <property type="entry name" value="GNAT_dom"/>
</dbReference>
<keyword evidence="2 5" id="KW-0012">Acyltransferase</keyword>
<dbReference type="Pfam" id="PF13302">
    <property type="entry name" value="Acetyltransf_3"/>
    <property type="match status" value="1"/>
</dbReference>
<name>A0ABW4M9N7_9HYPH</name>
<dbReference type="RefSeq" id="WP_377404004.1">
    <property type="nucleotide sequence ID" value="NZ_JBHUEQ010000032.1"/>
</dbReference>
<evidence type="ECO:0000256" key="3">
    <source>
        <dbReference type="ARBA" id="ARBA00038502"/>
    </source>
</evidence>